<evidence type="ECO:0000313" key="3">
    <source>
        <dbReference type="Proteomes" id="UP001328107"/>
    </source>
</evidence>
<reference evidence="3" key="1">
    <citation type="submission" date="2022-10" db="EMBL/GenBank/DDBJ databases">
        <title>Genome assembly of Pristionchus species.</title>
        <authorList>
            <person name="Yoshida K."/>
            <person name="Sommer R.J."/>
        </authorList>
    </citation>
    <scope>NUCLEOTIDE SEQUENCE [LARGE SCALE GENOMIC DNA]</scope>
    <source>
        <strain evidence="3">RS5460</strain>
    </source>
</reference>
<feature type="transmembrane region" description="Helical" evidence="1">
    <location>
        <begin position="143"/>
        <end position="164"/>
    </location>
</feature>
<keyword evidence="1" id="KW-0812">Transmembrane</keyword>
<feature type="transmembrane region" description="Helical" evidence="1">
    <location>
        <begin position="20"/>
        <end position="44"/>
    </location>
</feature>
<sequence>MMSALKDSSIFLPLNFEQLLVLSQRIAFGISCTLHIPAIFCLLWKTPPHQSQIKPNLVSVQICVIVVDLYYSILFEPILIAEEIFIYCSGALCHFVPVPVLMGLLIFVIAAFGVSTLTCIVIRHQAMMPESSRWKARKVTEHIILISFMIAFFTPTITFTVFPFDFNESER</sequence>
<accession>A0AAN5CSJ0</accession>
<dbReference type="PANTHER" id="PTHR22941:SF26">
    <property type="entry name" value="SERPENTINE RECEPTOR, CLASS H"/>
    <property type="match status" value="1"/>
</dbReference>
<keyword evidence="1" id="KW-1133">Transmembrane helix</keyword>
<evidence type="ECO:0000313" key="2">
    <source>
        <dbReference type="EMBL" id="GMR49883.1"/>
    </source>
</evidence>
<dbReference type="InterPro" id="IPR053220">
    <property type="entry name" value="Nematode_rcpt-like_serp_H"/>
</dbReference>
<evidence type="ECO:0000256" key="1">
    <source>
        <dbReference type="SAM" id="Phobius"/>
    </source>
</evidence>
<keyword evidence="3" id="KW-1185">Reference proteome</keyword>
<organism evidence="2 3">
    <name type="scientific">Pristionchus mayeri</name>
    <dbReference type="NCBI Taxonomy" id="1317129"/>
    <lineage>
        <taxon>Eukaryota</taxon>
        <taxon>Metazoa</taxon>
        <taxon>Ecdysozoa</taxon>
        <taxon>Nematoda</taxon>
        <taxon>Chromadorea</taxon>
        <taxon>Rhabditida</taxon>
        <taxon>Rhabditina</taxon>
        <taxon>Diplogasteromorpha</taxon>
        <taxon>Diplogasteroidea</taxon>
        <taxon>Neodiplogasteridae</taxon>
        <taxon>Pristionchus</taxon>
    </lineage>
</organism>
<dbReference type="InterPro" id="IPR019422">
    <property type="entry name" value="7TM_GPCR_serpentine_rcpt_Srh"/>
</dbReference>
<dbReference type="AlphaFoldDB" id="A0AAN5CSJ0"/>
<comment type="caution">
    <text evidence="2">The sequence shown here is derived from an EMBL/GenBank/DDBJ whole genome shotgun (WGS) entry which is preliminary data.</text>
</comment>
<dbReference type="Proteomes" id="UP001328107">
    <property type="component" value="Unassembled WGS sequence"/>
</dbReference>
<dbReference type="PANTHER" id="PTHR22941">
    <property type="entry name" value="SERPENTINE RECEPTOR"/>
    <property type="match status" value="1"/>
</dbReference>
<proteinExistence type="predicted"/>
<gene>
    <name evidence="2" type="ORF">PMAYCL1PPCAC_20078</name>
</gene>
<dbReference type="EMBL" id="BTRK01000004">
    <property type="protein sequence ID" value="GMR49883.1"/>
    <property type="molecule type" value="Genomic_DNA"/>
</dbReference>
<name>A0AAN5CSJ0_9BILA</name>
<dbReference type="Pfam" id="PF10318">
    <property type="entry name" value="7TM_GPCR_Srh"/>
    <property type="match status" value="1"/>
</dbReference>
<protein>
    <recommendedName>
        <fullName evidence="4">G protein-coupled receptor</fullName>
    </recommendedName>
</protein>
<evidence type="ECO:0008006" key="4">
    <source>
        <dbReference type="Google" id="ProtNLM"/>
    </source>
</evidence>
<feature type="transmembrane region" description="Helical" evidence="1">
    <location>
        <begin position="100"/>
        <end position="122"/>
    </location>
</feature>
<keyword evidence="1" id="KW-0472">Membrane</keyword>
<feature type="non-terminal residue" evidence="2">
    <location>
        <position position="171"/>
    </location>
</feature>
<feature type="transmembrane region" description="Helical" evidence="1">
    <location>
        <begin position="56"/>
        <end position="80"/>
    </location>
</feature>